<sequence length="123" mass="13897">MNKIFFRFSTCRLPRTVTPLDRRSILLDAKTPPLNCRRPCRSTALEPRVGRAPDLADGTRRSSLQHHPDESVAFFSQQPPGSFPPRACGLFQSMPAAYFKFLSQVTGQLHFLSVTVDCNTIFR</sequence>
<gene>
    <name evidence="2" type="ORF">KSP40_PGU005905</name>
</gene>
<comment type="caution">
    <text evidence="2">The sequence shown here is derived from an EMBL/GenBank/DDBJ whole genome shotgun (WGS) entry which is preliminary data.</text>
</comment>
<reference evidence="2 3" key="1">
    <citation type="journal article" date="2022" name="Nat. Plants">
        <title>Genomes of leafy and leafless Platanthera orchids illuminate the evolution of mycoheterotrophy.</title>
        <authorList>
            <person name="Li M.H."/>
            <person name="Liu K.W."/>
            <person name="Li Z."/>
            <person name="Lu H.C."/>
            <person name="Ye Q.L."/>
            <person name="Zhang D."/>
            <person name="Wang J.Y."/>
            <person name="Li Y.F."/>
            <person name="Zhong Z.M."/>
            <person name="Liu X."/>
            <person name="Yu X."/>
            <person name="Liu D.K."/>
            <person name="Tu X.D."/>
            <person name="Liu B."/>
            <person name="Hao Y."/>
            <person name="Liao X.Y."/>
            <person name="Jiang Y.T."/>
            <person name="Sun W.H."/>
            <person name="Chen J."/>
            <person name="Chen Y.Q."/>
            <person name="Ai Y."/>
            <person name="Zhai J.W."/>
            <person name="Wu S.S."/>
            <person name="Zhou Z."/>
            <person name="Hsiao Y.Y."/>
            <person name="Wu W.L."/>
            <person name="Chen Y.Y."/>
            <person name="Lin Y.F."/>
            <person name="Hsu J.L."/>
            <person name="Li C.Y."/>
            <person name="Wang Z.W."/>
            <person name="Zhao X."/>
            <person name="Zhong W.Y."/>
            <person name="Ma X.K."/>
            <person name="Ma L."/>
            <person name="Huang J."/>
            <person name="Chen G.Z."/>
            <person name="Huang M.Z."/>
            <person name="Huang L."/>
            <person name="Peng D.H."/>
            <person name="Luo Y.B."/>
            <person name="Zou S.Q."/>
            <person name="Chen S.P."/>
            <person name="Lan S."/>
            <person name="Tsai W.C."/>
            <person name="Van de Peer Y."/>
            <person name="Liu Z.J."/>
        </authorList>
    </citation>
    <scope>NUCLEOTIDE SEQUENCE [LARGE SCALE GENOMIC DNA]</scope>
    <source>
        <strain evidence="2">Lor288</strain>
    </source>
</reference>
<organism evidence="2 3">
    <name type="scientific">Platanthera guangdongensis</name>
    <dbReference type="NCBI Taxonomy" id="2320717"/>
    <lineage>
        <taxon>Eukaryota</taxon>
        <taxon>Viridiplantae</taxon>
        <taxon>Streptophyta</taxon>
        <taxon>Embryophyta</taxon>
        <taxon>Tracheophyta</taxon>
        <taxon>Spermatophyta</taxon>
        <taxon>Magnoliopsida</taxon>
        <taxon>Liliopsida</taxon>
        <taxon>Asparagales</taxon>
        <taxon>Orchidaceae</taxon>
        <taxon>Orchidoideae</taxon>
        <taxon>Orchideae</taxon>
        <taxon>Orchidinae</taxon>
        <taxon>Platanthera</taxon>
    </lineage>
</organism>
<evidence type="ECO:0000313" key="3">
    <source>
        <dbReference type="Proteomes" id="UP001412067"/>
    </source>
</evidence>
<evidence type="ECO:0000256" key="1">
    <source>
        <dbReference type="SAM" id="MobiDB-lite"/>
    </source>
</evidence>
<dbReference type="EMBL" id="JBBWWR010000003">
    <property type="protein sequence ID" value="KAK8968920.1"/>
    <property type="molecule type" value="Genomic_DNA"/>
</dbReference>
<feature type="region of interest" description="Disordered" evidence="1">
    <location>
        <begin position="49"/>
        <end position="80"/>
    </location>
</feature>
<evidence type="ECO:0000313" key="2">
    <source>
        <dbReference type="EMBL" id="KAK8968920.1"/>
    </source>
</evidence>
<keyword evidence="3" id="KW-1185">Reference proteome</keyword>
<protein>
    <submittedName>
        <fullName evidence="2">Uncharacterized protein</fullName>
    </submittedName>
</protein>
<name>A0ABR2MXG3_9ASPA</name>
<accession>A0ABR2MXG3</accession>
<dbReference type="Proteomes" id="UP001412067">
    <property type="component" value="Unassembled WGS sequence"/>
</dbReference>
<proteinExistence type="predicted"/>